<name>A0A9N7US83_PLEPL</name>
<evidence type="ECO:0000313" key="1">
    <source>
        <dbReference type="EMBL" id="CAB1435383.1"/>
    </source>
</evidence>
<dbReference type="AlphaFoldDB" id="A0A9N7US83"/>
<dbReference type="Proteomes" id="UP001153269">
    <property type="component" value="Unassembled WGS sequence"/>
</dbReference>
<dbReference type="EMBL" id="CADEAL010001768">
    <property type="protein sequence ID" value="CAB1435383.1"/>
    <property type="molecule type" value="Genomic_DNA"/>
</dbReference>
<sequence length="99" mass="11050">MDERRQEGRAGDRMIDGPAAEEAYSVDVSQELCLQGQPGGIRSSSGELQPLLMTLKHQQIPSIRRRDHGFEHHTATGKGLDFEYILSYRAADIGYANTF</sequence>
<organism evidence="1 2">
    <name type="scientific">Pleuronectes platessa</name>
    <name type="common">European plaice</name>
    <dbReference type="NCBI Taxonomy" id="8262"/>
    <lineage>
        <taxon>Eukaryota</taxon>
        <taxon>Metazoa</taxon>
        <taxon>Chordata</taxon>
        <taxon>Craniata</taxon>
        <taxon>Vertebrata</taxon>
        <taxon>Euteleostomi</taxon>
        <taxon>Actinopterygii</taxon>
        <taxon>Neopterygii</taxon>
        <taxon>Teleostei</taxon>
        <taxon>Neoteleostei</taxon>
        <taxon>Acanthomorphata</taxon>
        <taxon>Carangaria</taxon>
        <taxon>Pleuronectiformes</taxon>
        <taxon>Pleuronectoidei</taxon>
        <taxon>Pleuronectidae</taxon>
        <taxon>Pleuronectes</taxon>
    </lineage>
</organism>
<evidence type="ECO:0000313" key="2">
    <source>
        <dbReference type="Proteomes" id="UP001153269"/>
    </source>
</evidence>
<accession>A0A9N7US83</accession>
<reference evidence="1" key="1">
    <citation type="submission" date="2020-03" db="EMBL/GenBank/DDBJ databases">
        <authorList>
            <person name="Weist P."/>
        </authorList>
    </citation>
    <scope>NUCLEOTIDE SEQUENCE</scope>
</reference>
<keyword evidence="2" id="KW-1185">Reference proteome</keyword>
<proteinExistence type="predicted"/>
<comment type="caution">
    <text evidence="1">The sequence shown here is derived from an EMBL/GenBank/DDBJ whole genome shotgun (WGS) entry which is preliminary data.</text>
</comment>
<protein>
    <submittedName>
        <fullName evidence="1">Uncharacterized protein</fullName>
    </submittedName>
</protein>
<gene>
    <name evidence="1" type="ORF">PLEPLA_LOCUS23465</name>
</gene>